<accession>A0AA40APX1</accession>
<dbReference type="Proteomes" id="UP001172102">
    <property type="component" value="Unassembled WGS sequence"/>
</dbReference>
<evidence type="ECO:0000256" key="4">
    <source>
        <dbReference type="ARBA" id="ARBA00023054"/>
    </source>
</evidence>
<dbReference type="PANTHER" id="PTHR13028:SF0">
    <property type="entry name" value="RRNA-PROCESSING PROTEIN EBP2-RELATED"/>
    <property type="match status" value="1"/>
</dbReference>
<dbReference type="GO" id="GO:0006364">
    <property type="term" value="P:rRNA processing"/>
    <property type="evidence" value="ECO:0007669"/>
    <property type="project" value="TreeGrafter"/>
</dbReference>
<feature type="compositionally biased region" description="Low complexity" evidence="6">
    <location>
        <begin position="375"/>
        <end position="388"/>
    </location>
</feature>
<name>A0AA40APX1_9PEZI</name>
<dbReference type="AlphaFoldDB" id="A0AA40APX1"/>
<dbReference type="EMBL" id="JAUKUA010000003">
    <property type="protein sequence ID" value="KAK0719843.1"/>
    <property type="molecule type" value="Genomic_DNA"/>
</dbReference>
<feature type="compositionally biased region" description="Gly residues" evidence="6">
    <location>
        <begin position="398"/>
        <end position="419"/>
    </location>
</feature>
<feature type="compositionally biased region" description="Basic residues" evidence="6">
    <location>
        <begin position="423"/>
        <end position="434"/>
    </location>
</feature>
<dbReference type="GO" id="GO:0034399">
    <property type="term" value="C:nuclear periphery"/>
    <property type="evidence" value="ECO:0007669"/>
    <property type="project" value="TreeGrafter"/>
</dbReference>
<dbReference type="GO" id="GO:0030687">
    <property type="term" value="C:preribosome, large subunit precursor"/>
    <property type="evidence" value="ECO:0007669"/>
    <property type="project" value="TreeGrafter"/>
</dbReference>
<organism evidence="7 8">
    <name type="scientific">Lasiosphaeris hirsuta</name>
    <dbReference type="NCBI Taxonomy" id="260670"/>
    <lineage>
        <taxon>Eukaryota</taxon>
        <taxon>Fungi</taxon>
        <taxon>Dikarya</taxon>
        <taxon>Ascomycota</taxon>
        <taxon>Pezizomycotina</taxon>
        <taxon>Sordariomycetes</taxon>
        <taxon>Sordariomycetidae</taxon>
        <taxon>Sordariales</taxon>
        <taxon>Lasiosphaeriaceae</taxon>
        <taxon>Lasiosphaeris</taxon>
    </lineage>
</organism>
<sequence>MAKKQNPRPSAPVVASKDKKPIETQAKKQKPSKKNSEPVVEALAKETAAGNDEDLWEDESEAEVPSISRKQRRAGKANKMAVQADDESEDTDNGIATFDLQRLDESDSDSELDPEEAADDASDFEAEDDEEEDIDVDDLSMSGSEDEEIAATMRIRQTINNKEGLLAALRRISLNVLSPGVSFSFHQSLVSKTKTEDAITSIDDDLERELAFMNQSLEAARQARLLLKKEGVPFTRPTDYFAETLRSDEIMDKVKEKMVEEASAKKASAEARKLRDLKKFGKQVQVAKQQERAKQKRDTLDKIDLLKKKRKAGDNSTIGTAEVDDLFDVAVDKELKTAGKKRSAGDQGGPSNNNKRQKKESKFGFGGKKKHIKSGDAVSSGDVSGFSVKRMKSSTIGGRPGGKPGSKPGGRPGGGGKPGGKPRLGKSRRKVGGK</sequence>
<feature type="compositionally biased region" description="Acidic residues" evidence="6">
    <location>
        <begin position="51"/>
        <end position="62"/>
    </location>
</feature>
<comment type="caution">
    <text evidence="7">The sequence shown here is derived from an EMBL/GenBank/DDBJ whole genome shotgun (WGS) entry which is preliminary data.</text>
</comment>
<gene>
    <name evidence="7" type="ORF">B0H67DRAFT_681876</name>
</gene>
<keyword evidence="3" id="KW-0690">Ribosome biogenesis</keyword>
<comment type="subcellular location">
    <subcellularLocation>
        <location evidence="1">Nucleus</location>
        <location evidence="1">Nucleolus</location>
    </subcellularLocation>
</comment>
<dbReference type="GO" id="GO:0005730">
    <property type="term" value="C:nucleolus"/>
    <property type="evidence" value="ECO:0007669"/>
    <property type="project" value="UniProtKB-SubCell"/>
</dbReference>
<evidence type="ECO:0000256" key="3">
    <source>
        <dbReference type="ARBA" id="ARBA00022517"/>
    </source>
</evidence>
<keyword evidence="4" id="KW-0175">Coiled coil</keyword>
<evidence type="ECO:0000313" key="8">
    <source>
        <dbReference type="Proteomes" id="UP001172102"/>
    </source>
</evidence>
<dbReference type="Pfam" id="PF05890">
    <property type="entry name" value="Ebp2"/>
    <property type="match status" value="1"/>
</dbReference>
<evidence type="ECO:0000256" key="2">
    <source>
        <dbReference type="ARBA" id="ARBA00007336"/>
    </source>
</evidence>
<evidence type="ECO:0000256" key="1">
    <source>
        <dbReference type="ARBA" id="ARBA00004604"/>
    </source>
</evidence>
<keyword evidence="8" id="KW-1185">Reference proteome</keyword>
<evidence type="ECO:0000256" key="6">
    <source>
        <dbReference type="SAM" id="MobiDB-lite"/>
    </source>
</evidence>
<dbReference type="PANTHER" id="PTHR13028">
    <property type="entry name" value="RRNA PROCESSING PROTEIN EBNA1-BINDING PROTEIN-RELATED"/>
    <property type="match status" value="1"/>
</dbReference>
<evidence type="ECO:0000256" key="5">
    <source>
        <dbReference type="ARBA" id="ARBA00023242"/>
    </source>
</evidence>
<dbReference type="InterPro" id="IPR008610">
    <property type="entry name" value="Ebp2"/>
</dbReference>
<feature type="compositionally biased region" description="Basic and acidic residues" evidence="6">
    <location>
        <begin position="16"/>
        <end position="26"/>
    </location>
</feature>
<dbReference type="GO" id="GO:0042273">
    <property type="term" value="P:ribosomal large subunit biogenesis"/>
    <property type="evidence" value="ECO:0007669"/>
    <property type="project" value="TreeGrafter"/>
</dbReference>
<protein>
    <submittedName>
        <fullName evidence="7">Eukaryotic rRNA processing protein EBP2-domain-containing protein</fullName>
    </submittedName>
</protein>
<feature type="compositionally biased region" description="Acidic residues" evidence="6">
    <location>
        <begin position="106"/>
        <end position="145"/>
    </location>
</feature>
<comment type="similarity">
    <text evidence="2">Belongs to the EBP2 family.</text>
</comment>
<keyword evidence="5" id="KW-0539">Nucleus</keyword>
<feature type="region of interest" description="Disordered" evidence="6">
    <location>
        <begin position="1"/>
        <end position="145"/>
    </location>
</feature>
<proteinExistence type="inferred from homology"/>
<reference evidence="7" key="1">
    <citation type="submission" date="2023-06" db="EMBL/GenBank/DDBJ databases">
        <title>Genome-scale phylogeny and comparative genomics of the fungal order Sordariales.</title>
        <authorList>
            <consortium name="Lawrence Berkeley National Laboratory"/>
            <person name="Hensen N."/>
            <person name="Bonometti L."/>
            <person name="Westerberg I."/>
            <person name="Brannstrom I.O."/>
            <person name="Guillou S."/>
            <person name="Cros-Aarteil S."/>
            <person name="Calhoun S."/>
            <person name="Haridas S."/>
            <person name="Kuo A."/>
            <person name="Mondo S."/>
            <person name="Pangilinan J."/>
            <person name="Riley R."/>
            <person name="Labutti K."/>
            <person name="Andreopoulos B."/>
            <person name="Lipzen A."/>
            <person name="Chen C."/>
            <person name="Yanf M."/>
            <person name="Daum C."/>
            <person name="Ng V."/>
            <person name="Clum A."/>
            <person name="Steindorff A."/>
            <person name="Ohm R."/>
            <person name="Martin F."/>
            <person name="Silar P."/>
            <person name="Natvig D."/>
            <person name="Lalanne C."/>
            <person name="Gautier V."/>
            <person name="Ament-Velasquez S.L."/>
            <person name="Kruys A."/>
            <person name="Hutchinson M.I."/>
            <person name="Powell A.J."/>
            <person name="Barry K."/>
            <person name="Miller A.N."/>
            <person name="Grigoriev I.V."/>
            <person name="Debuchy R."/>
            <person name="Gladieux P."/>
            <person name="Thoren M.H."/>
            <person name="Johannesson H."/>
        </authorList>
    </citation>
    <scope>NUCLEOTIDE SEQUENCE</scope>
    <source>
        <strain evidence="7">SMH4607-1</strain>
    </source>
</reference>
<evidence type="ECO:0000313" key="7">
    <source>
        <dbReference type="EMBL" id="KAK0719843.1"/>
    </source>
</evidence>
<feature type="region of interest" description="Disordered" evidence="6">
    <location>
        <begin position="336"/>
        <end position="434"/>
    </location>
</feature>